<evidence type="ECO:0000313" key="1">
    <source>
        <dbReference type="EMBL" id="KAA6351905.1"/>
    </source>
</evidence>
<comment type="caution">
    <text evidence="1">The sequence shown here is derived from an EMBL/GenBank/DDBJ whole genome shotgun (WGS) entry which is preliminary data.</text>
</comment>
<accession>A0A5J4T364</accession>
<protein>
    <recommendedName>
        <fullName evidence="2">AbiEi antitoxin C-terminal domain-containing protein</fullName>
    </recommendedName>
</protein>
<dbReference type="EMBL" id="SNRY01000007">
    <property type="protein sequence ID" value="KAA6351905.1"/>
    <property type="molecule type" value="Genomic_DNA"/>
</dbReference>
<name>A0A5J4T364_9ZZZZ</name>
<dbReference type="AlphaFoldDB" id="A0A5J4T364"/>
<organism evidence="1">
    <name type="scientific">termite gut metagenome</name>
    <dbReference type="NCBI Taxonomy" id="433724"/>
    <lineage>
        <taxon>unclassified sequences</taxon>
        <taxon>metagenomes</taxon>
        <taxon>organismal metagenomes</taxon>
    </lineage>
</organism>
<sequence length="239" mass="27462">MTDTIRNTIATFPFGFVFTPKDFPIDPRKQATVNRVLNLMVAAGQIRHLSKGRFYKPKIMEFGELPPDTFQIVKDLLEKNGKVIGYLTGYTAFNELGLTTQIPSALQIGVANEKKAIQRNFYRISFIKQQNVITKDNIPLLRFLDCLRFFKNIPDSMPNETCRRLLLLLKELDAKQREEIKELSLNYTPQATALLGAMLETLNPNEDTSTLLDVLNPQTFYKLSISDKILFNQKKWNIK</sequence>
<dbReference type="Pfam" id="PF19570">
    <property type="entry name" value="DUF6088"/>
    <property type="match status" value="1"/>
</dbReference>
<gene>
    <name evidence="1" type="ORF">EZS27_000702</name>
</gene>
<proteinExistence type="predicted"/>
<reference evidence="1" key="1">
    <citation type="submission" date="2019-03" db="EMBL/GenBank/DDBJ databases">
        <title>Single cell metagenomics reveals metabolic interactions within the superorganism composed of flagellate Streblomastix strix and complex community of Bacteroidetes bacteria on its surface.</title>
        <authorList>
            <person name="Treitli S.C."/>
            <person name="Kolisko M."/>
            <person name="Husnik F."/>
            <person name="Keeling P."/>
            <person name="Hampl V."/>
        </authorList>
    </citation>
    <scope>NUCLEOTIDE SEQUENCE</scope>
    <source>
        <strain evidence="1">STM</strain>
    </source>
</reference>
<dbReference type="InterPro" id="IPR045738">
    <property type="entry name" value="DUF6088"/>
</dbReference>
<evidence type="ECO:0008006" key="2">
    <source>
        <dbReference type="Google" id="ProtNLM"/>
    </source>
</evidence>